<proteinExistence type="evidence at transcript level"/>
<sequence length="371" mass="39773">MFICNKATVPFSFPVRLFFAVHLHRTIVSIEAMKVVKQNKFGGADELYVQDVPEIPQPLPNQVLIKTAATALNRADLLIREGKYPGQKTPQTLGLEVSGVIEATGSNSTKWNNGDKVMALLPGGGYSQFVTVNEDHVMPVPSLLNLQDAAAIPEVWLTAFQLLHFVGKVAPGETVLVHGGGSGVGTAAVQLARLSQAKVFVTAGTEEKISIAKSLGAQDGFNYKDGEFADKVFQANNGKGVNLVLDCVGGSFWTQNLKSLAVDGRWVVFGLLGGGSVDGPLLSQVLAKRISILGTTLKSRSDEYKAKLIKDFTSQALPYFSSGKGNVQLKPVIDSVMDIAEVVEAHLYMASNKNKGKIILKFSDVKGKSEL</sequence>
<dbReference type="Gene3D" id="3.90.180.10">
    <property type="entry name" value="Medium-chain alcohol dehydrogenases, catalytic domain"/>
    <property type="match status" value="1"/>
</dbReference>
<dbReference type="SUPFAM" id="SSF51735">
    <property type="entry name" value="NAD(P)-binding Rossmann-fold domains"/>
    <property type="match status" value="1"/>
</dbReference>
<dbReference type="InterPro" id="IPR013154">
    <property type="entry name" value="ADH-like_N"/>
</dbReference>
<reference evidence="4" key="1">
    <citation type="submission" date="2020-04" db="EMBL/GenBank/DDBJ databases">
        <authorList>
            <person name="Neveu A P."/>
        </authorList>
    </citation>
    <scope>NUCLEOTIDE SEQUENCE</scope>
    <source>
        <tissue evidence="4">Whole embryo</tissue>
    </source>
</reference>
<dbReference type="EMBL" id="LR791313">
    <property type="protein sequence ID" value="CAB3267175.1"/>
    <property type="molecule type" value="mRNA"/>
</dbReference>
<dbReference type="PANTHER" id="PTHR48106">
    <property type="entry name" value="QUINONE OXIDOREDUCTASE PIG3-RELATED"/>
    <property type="match status" value="1"/>
</dbReference>
<protein>
    <submittedName>
        <fullName evidence="4">Quinone oxidoreductase PIG3-like</fullName>
    </submittedName>
</protein>
<dbReference type="Pfam" id="PF00107">
    <property type="entry name" value="ADH_zinc_N"/>
    <property type="match status" value="1"/>
</dbReference>
<name>A0A6F9DWC8_9ASCI</name>
<dbReference type="GO" id="GO:0048038">
    <property type="term" value="F:quinone binding"/>
    <property type="evidence" value="ECO:0007669"/>
    <property type="project" value="TreeGrafter"/>
</dbReference>
<dbReference type="GO" id="GO:0003960">
    <property type="term" value="F:quinone reductase (NADPH) activity"/>
    <property type="evidence" value="ECO:0007669"/>
    <property type="project" value="TreeGrafter"/>
</dbReference>
<evidence type="ECO:0000259" key="3">
    <source>
        <dbReference type="SMART" id="SM00829"/>
    </source>
</evidence>
<dbReference type="SUPFAM" id="SSF50129">
    <property type="entry name" value="GroES-like"/>
    <property type="match status" value="1"/>
</dbReference>
<dbReference type="InterPro" id="IPR020843">
    <property type="entry name" value="ER"/>
</dbReference>
<dbReference type="PANTHER" id="PTHR48106:SF18">
    <property type="entry name" value="QUINONE OXIDOREDUCTASE PIG3"/>
    <property type="match status" value="1"/>
</dbReference>
<dbReference type="Gene3D" id="3.40.50.720">
    <property type="entry name" value="NAD(P)-binding Rossmann-like Domain"/>
    <property type="match status" value="1"/>
</dbReference>
<accession>A0A6F9DWC8</accession>
<dbReference type="SMART" id="SM00829">
    <property type="entry name" value="PKS_ER"/>
    <property type="match status" value="1"/>
</dbReference>
<dbReference type="AlphaFoldDB" id="A0A6F9DWC8"/>
<feature type="domain" description="Enoyl reductase (ER)" evidence="3">
    <location>
        <begin position="42"/>
        <end position="360"/>
    </location>
</feature>
<dbReference type="CDD" id="cd05276">
    <property type="entry name" value="p53_inducible_oxidoreductase"/>
    <property type="match status" value="1"/>
</dbReference>
<organism evidence="4">
    <name type="scientific">Phallusia mammillata</name>
    <dbReference type="NCBI Taxonomy" id="59560"/>
    <lineage>
        <taxon>Eukaryota</taxon>
        <taxon>Metazoa</taxon>
        <taxon>Chordata</taxon>
        <taxon>Tunicata</taxon>
        <taxon>Ascidiacea</taxon>
        <taxon>Phlebobranchia</taxon>
        <taxon>Ascidiidae</taxon>
        <taxon>Phallusia</taxon>
    </lineage>
</organism>
<dbReference type="InterPro" id="IPR036291">
    <property type="entry name" value="NAD(P)-bd_dom_sf"/>
</dbReference>
<evidence type="ECO:0000256" key="1">
    <source>
        <dbReference type="ARBA" id="ARBA00022857"/>
    </source>
</evidence>
<dbReference type="Pfam" id="PF08240">
    <property type="entry name" value="ADH_N"/>
    <property type="match status" value="1"/>
</dbReference>
<dbReference type="InterPro" id="IPR011032">
    <property type="entry name" value="GroES-like_sf"/>
</dbReference>
<dbReference type="NCBIfam" id="TIGR02824">
    <property type="entry name" value="quinone_pig3"/>
    <property type="match status" value="1"/>
</dbReference>
<keyword evidence="1" id="KW-0521">NADP</keyword>
<dbReference type="InterPro" id="IPR014189">
    <property type="entry name" value="Quinone_OxRdtase_PIG3"/>
</dbReference>
<evidence type="ECO:0000313" key="4">
    <source>
        <dbReference type="EMBL" id="CAB3267175.1"/>
    </source>
</evidence>
<evidence type="ECO:0000256" key="2">
    <source>
        <dbReference type="ARBA" id="ARBA00023002"/>
    </source>
</evidence>
<keyword evidence="2" id="KW-0560">Oxidoreductase</keyword>
<dbReference type="InterPro" id="IPR013149">
    <property type="entry name" value="ADH-like_C"/>
</dbReference>
<gene>
    <name evidence="4" type="primary">Tp53i3</name>
</gene>
<dbReference type="GO" id="GO:0070402">
    <property type="term" value="F:NADPH binding"/>
    <property type="evidence" value="ECO:0007669"/>
    <property type="project" value="TreeGrafter"/>
</dbReference>